<keyword evidence="2" id="KW-1185">Reference proteome</keyword>
<dbReference type="AlphaFoldDB" id="A0A0C9V6D9"/>
<protein>
    <recommendedName>
        <fullName evidence="3">BTB domain-containing protein</fullName>
    </recommendedName>
</protein>
<dbReference type="OrthoDB" id="2593747at2759"/>
<dbReference type="Gene3D" id="3.30.710.10">
    <property type="entry name" value="Potassium Channel Kv1.1, Chain A"/>
    <property type="match status" value="1"/>
</dbReference>
<evidence type="ECO:0008006" key="3">
    <source>
        <dbReference type="Google" id="ProtNLM"/>
    </source>
</evidence>
<evidence type="ECO:0000313" key="1">
    <source>
        <dbReference type="EMBL" id="KIJ37157.1"/>
    </source>
</evidence>
<evidence type="ECO:0000313" key="2">
    <source>
        <dbReference type="Proteomes" id="UP000054279"/>
    </source>
</evidence>
<reference evidence="1 2" key="1">
    <citation type="submission" date="2014-06" db="EMBL/GenBank/DDBJ databases">
        <title>Evolutionary Origins and Diversification of the Mycorrhizal Mutualists.</title>
        <authorList>
            <consortium name="DOE Joint Genome Institute"/>
            <consortium name="Mycorrhizal Genomics Consortium"/>
            <person name="Kohler A."/>
            <person name="Kuo A."/>
            <person name="Nagy L.G."/>
            <person name="Floudas D."/>
            <person name="Copeland A."/>
            <person name="Barry K.W."/>
            <person name="Cichocki N."/>
            <person name="Veneault-Fourrey C."/>
            <person name="LaButti K."/>
            <person name="Lindquist E.A."/>
            <person name="Lipzen A."/>
            <person name="Lundell T."/>
            <person name="Morin E."/>
            <person name="Murat C."/>
            <person name="Riley R."/>
            <person name="Ohm R."/>
            <person name="Sun H."/>
            <person name="Tunlid A."/>
            <person name="Henrissat B."/>
            <person name="Grigoriev I.V."/>
            <person name="Hibbett D.S."/>
            <person name="Martin F."/>
        </authorList>
    </citation>
    <scope>NUCLEOTIDE SEQUENCE [LARGE SCALE GENOMIC DNA]</scope>
    <source>
        <strain evidence="1 2">SS14</strain>
    </source>
</reference>
<dbReference type="Proteomes" id="UP000054279">
    <property type="component" value="Unassembled WGS sequence"/>
</dbReference>
<organism evidence="1 2">
    <name type="scientific">Sphaerobolus stellatus (strain SS14)</name>
    <dbReference type="NCBI Taxonomy" id="990650"/>
    <lineage>
        <taxon>Eukaryota</taxon>
        <taxon>Fungi</taxon>
        <taxon>Dikarya</taxon>
        <taxon>Basidiomycota</taxon>
        <taxon>Agaricomycotina</taxon>
        <taxon>Agaricomycetes</taxon>
        <taxon>Phallomycetidae</taxon>
        <taxon>Geastrales</taxon>
        <taxon>Sphaerobolaceae</taxon>
        <taxon>Sphaerobolus</taxon>
    </lineage>
</organism>
<name>A0A0C9V6D9_SPHS4</name>
<gene>
    <name evidence="1" type="ORF">M422DRAFT_50615</name>
</gene>
<sequence>MSSLKFQHTHRAAGDVNEIEVIANTEKAAEGTADSNPIILPGITVVDFGYLMDILYNGQFKAPPYPLGQLIAVLSLGARFDMTKAKDWAVYHLNTRIDVHPAQMLELAQSYNVNKWVEPAFRCLIQHRLSSLDTTNTMRLGLRRFAGLAKLRELIFNTRLSLAFSGNQFIANNTLCHDSNQCRRNWETIY</sequence>
<proteinExistence type="predicted"/>
<dbReference type="HOGENOM" id="CLU_1428836_0_0_1"/>
<accession>A0A0C9V6D9</accession>
<dbReference type="InterPro" id="IPR011333">
    <property type="entry name" value="SKP1/BTB/POZ_sf"/>
</dbReference>
<dbReference type="EMBL" id="KN837171">
    <property type="protein sequence ID" value="KIJ37157.1"/>
    <property type="molecule type" value="Genomic_DNA"/>
</dbReference>